<evidence type="ECO:0000313" key="12">
    <source>
        <dbReference type="Proteomes" id="UP001327560"/>
    </source>
</evidence>
<dbReference type="Proteomes" id="UP001327560">
    <property type="component" value="Chromosome 8"/>
</dbReference>
<accession>A0AAQ3L2W4</accession>
<dbReference type="SMART" id="SM00360">
    <property type="entry name" value="RRM"/>
    <property type="match status" value="1"/>
</dbReference>
<dbReference type="PANTHER" id="PTHR14738:SF29">
    <property type="entry name" value="ZINC FINGER CCCH DOMAIN-CONTAINING PROTEIN 14"/>
    <property type="match status" value="1"/>
</dbReference>
<comment type="similarity">
    <text evidence="2">Belongs to the ZC3H14 family.</text>
</comment>
<dbReference type="AlphaFoldDB" id="A0AAQ3L2W4"/>
<dbReference type="SUPFAM" id="SSF54928">
    <property type="entry name" value="RNA-binding domain, RBD"/>
    <property type="match status" value="1"/>
</dbReference>
<keyword evidence="4" id="KW-0677">Repeat</keyword>
<reference evidence="11 12" key="1">
    <citation type="submission" date="2023-10" db="EMBL/GenBank/DDBJ databases">
        <title>Chromosome-scale genome assembly provides insights into flower coloration mechanisms of Canna indica.</title>
        <authorList>
            <person name="Li C."/>
        </authorList>
    </citation>
    <scope>NUCLEOTIDE SEQUENCE [LARGE SCALE GENOMIC DNA]</scope>
    <source>
        <tissue evidence="11">Flower</tissue>
    </source>
</reference>
<sequence>MAERNPDDLPPATEGAQEDVFSAEPRSYKMDRRSPEASALREAVSRKLLDFLGSYSDDVLTCNTVVILSRHVSDSQCGPQNISKNISKEDVESRTVFVTNVHFAASREVLVSHFTKCGAIIKVTMLTDTTGQPKGEAYIVFANKESVDKAISLSGTSFFSRILMVSRKSEMPSGSSMPTQPAMKLPQQQWYSPHKKGAVQRHHTSSHFQWKRDESVSRESSAPASTNRNSGILIPKSTARVCDRLNQLPSCLTY</sequence>
<dbReference type="GO" id="GO:0008143">
    <property type="term" value="F:poly(A) binding"/>
    <property type="evidence" value="ECO:0007669"/>
    <property type="project" value="InterPro"/>
</dbReference>
<dbReference type="InterPro" id="IPR040366">
    <property type="entry name" value="Nab2/ZC3H14"/>
</dbReference>
<dbReference type="EMBL" id="CP136897">
    <property type="protein sequence ID" value="WOL17216.1"/>
    <property type="molecule type" value="Genomic_DNA"/>
</dbReference>
<keyword evidence="7" id="KW-0539">Nucleus</keyword>
<dbReference type="PROSITE" id="PS50102">
    <property type="entry name" value="RRM"/>
    <property type="match status" value="1"/>
</dbReference>
<keyword evidence="8" id="KW-0694">RNA-binding</keyword>
<evidence type="ECO:0000259" key="10">
    <source>
        <dbReference type="PROSITE" id="PS50102"/>
    </source>
</evidence>
<organism evidence="11 12">
    <name type="scientific">Canna indica</name>
    <name type="common">Indian-shot</name>
    <dbReference type="NCBI Taxonomy" id="4628"/>
    <lineage>
        <taxon>Eukaryota</taxon>
        <taxon>Viridiplantae</taxon>
        <taxon>Streptophyta</taxon>
        <taxon>Embryophyta</taxon>
        <taxon>Tracheophyta</taxon>
        <taxon>Spermatophyta</taxon>
        <taxon>Magnoliopsida</taxon>
        <taxon>Liliopsida</taxon>
        <taxon>Zingiberales</taxon>
        <taxon>Cannaceae</taxon>
        <taxon>Canna</taxon>
    </lineage>
</organism>
<evidence type="ECO:0000313" key="11">
    <source>
        <dbReference type="EMBL" id="WOL17216.1"/>
    </source>
</evidence>
<feature type="region of interest" description="Disordered" evidence="9">
    <location>
        <begin position="170"/>
        <end position="231"/>
    </location>
</feature>
<evidence type="ECO:0000256" key="1">
    <source>
        <dbReference type="ARBA" id="ARBA00004123"/>
    </source>
</evidence>
<feature type="compositionally biased region" description="Basic residues" evidence="9">
    <location>
        <begin position="193"/>
        <end position="205"/>
    </location>
</feature>
<dbReference type="GO" id="GO:0043488">
    <property type="term" value="P:regulation of mRNA stability"/>
    <property type="evidence" value="ECO:0007669"/>
    <property type="project" value="InterPro"/>
</dbReference>
<keyword evidence="6" id="KW-0862">Zinc</keyword>
<keyword evidence="3" id="KW-0479">Metal-binding</keyword>
<evidence type="ECO:0000256" key="7">
    <source>
        <dbReference type="ARBA" id="ARBA00023242"/>
    </source>
</evidence>
<keyword evidence="5" id="KW-0863">Zinc-finger</keyword>
<evidence type="ECO:0000256" key="2">
    <source>
        <dbReference type="ARBA" id="ARBA00008423"/>
    </source>
</evidence>
<dbReference type="GO" id="GO:0005737">
    <property type="term" value="C:cytoplasm"/>
    <property type="evidence" value="ECO:0007669"/>
    <property type="project" value="TreeGrafter"/>
</dbReference>
<dbReference type="GO" id="GO:0008270">
    <property type="term" value="F:zinc ion binding"/>
    <property type="evidence" value="ECO:0007669"/>
    <property type="project" value="UniProtKB-KW"/>
</dbReference>
<dbReference type="GO" id="GO:0005634">
    <property type="term" value="C:nucleus"/>
    <property type="evidence" value="ECO:0007669"/>
    <property type="project" value="UniProtKB-SubCell"/>
</dbReference>
<dbReference type="InterPro" id="IPR035979">
    <property type="entry name" value="RBD_domain_sf"/>
</dbReference>
<evidence type="ECO:0000256" key="4">
    <source>
        <dbReference type="ARBA" id="ARBA00022737"/>
    </source>
</evidence>
<evidence type="ECO:0000256" key="9">
    <source>
        <dbReference type="SAM" id="MobiDB-lite"/>
    </source>
</evidence>
<evidence type="ECO:0000256" key="5">
    <source>
        <dbReference type="ARBA" id="ARBA00022771"/>
    </source>
</evidence>
<feature type="compositionally biased region" description="Polar residues" evidence="9">
    <location>
        <begin position="218"/>
        <end position="230"/>
    </location>
</feature>
<name>A0AAQ3L2W4_9LILI</name>
<protein>
    <recommendedName>
        <fullName evidence="10">RRM domain-containing protein</fullName>
    </recommendedName>
</protein>
<feature type="domain" description="RRM" evidence="10">
    <location>
        <begin position="94"/>
        <end position="170"/>
    </location>
</feature>
<evidence type="ECO:0000256" key="6">
    <source>
        <dbReference type="ARBA" id="ARBA00022833"/>
    </source>
</evidence>
<dbReference type="InterPro" id="IPR012677">
    <property type="entry name" value="Nucleotide-bd_a/b_plait_sf"/>
</dbReference>
<comment type="subcellular location">
    <subcellularLocation>
        <location evidence="1">Nucleus</location>
    </subcellularLocation>
</comment>
<evidence type="ECO:0000256" key="3">
    <source>
        <dbReference type="ARBA" id="ARBA00022723"/>
    </source>
</evidence>
<evidence type="ECO:0000256" key="8">
    <source>
        <dbReference type="PROSITE-ProRule" id="PRU00176"/>
    </source>
</evidence>
<keyword evidence="12" id="KW-1185">Reference proteome</keyword>
<feature type="region of interest" description="Disordered" evidence="9">
    <location>
        <begin position="1"/>
        <end position="35"/>
    </location>
</feature>
<dbReference type="Pfam" id="PF00076">
    <property type="entry name" value="RRM_1"/>
    <property type="match status" value="1"/>
</dbReference>
<dbReference type="InterPro" id="IPR000504">
    <property type="entry name" value="RRM_dom"/>
</dbReference>
<gene>
    <name evidence="11" type="ORF">Cni_G26005</name>
</gene>
<feature type="compositionally biased region" description="Basic and acidic residues" evidence="9">
    <location>
        <begin position="26"/>
        <end position="35"/>
    </location>
</feature>
<proteinExistence type="inferred from homology"/>
<dbReference type="PANTHER" id="PTHR14738">
    <property type="entry name" value="ZINC FINGER CCCH DOMAIN-CONTAINING PROTEIN 14"/>
    <property type="match status" value="1"/>
</dbReference>
<dbReference type="Gene3D" id="3.30.70.330">
    <property type="match status" value="1"/>
</dbReference>